<dbReference type="Proteomes" id="UP000632740">
    <property type="component" value="Unassembled WGS sequence"/>
</dbReference>
<accession>A0A919P421</accession>
<feature type="transmembrane region" description="Helical" evidence="2">
    <location>
        <begin position="31"/>
        <end position="48"/>
    </location>
</feature>
<dbReference type="SUPFAM" id="SSF52833">
    <property type="entry name" value="Thioredoxin-like"/>
    <property type="match status" value="1"/>
</dbReference>
<evidence type="ECO:0000313" key="4">
    <source>
        <dbReference type="Proteomes" id="UP000632740"/>
    </source>
</evidence>
<keyword evidence="2" id="KW-1133">Transmembrane helix</keyword>
<evidence type="ECO:0000313" key="3">
    <source>
        <dbReference type="EMBL" id="GIG22848.1"/>
    </source>
</evidence>
<feature type="compositionally biased region" description="Basic and acidic residues" evidence="1">
    <location>
        <begin position="9"/>
        <end position="22"/>
    </location>
</feature>
<organism evidence="3 4">
    <name type="scientific">Cellulomonas chitinilytica</name>
    <dbReference type="NCBI Taxonomy" id="398759"/>
    <lineage>
        <taxon>Bacteria</taxon>
        <taxon>Bacillati</taxon>
        <taxon>Actinomycetota</taxon>
        <taxon>Actinomycetes</taxon>
        <taxon>Micrococcales</taxon>
        <taxon>Cellulomonadaceae</taxon>
        <taxon>Cellulomonas</taxon>
    </lineage>
</organism>
<comment type="caution">
    <text evidence="3">The sequence shown here is derived from an EMBL/GenBank/DDBJ whole genome shotgun (WGS) entry which is preliminary data.</text>
</comment>
<evidence type="ECO:0000256" key="1">
    <source>
        <dbReference type="SAM" id="MobiDB-lite"/>
    </source>
</evidence>
<dbReference type="AlphaFoldDB" id="A0A919P421"/>
<proteinExistence type="predicted"/>
<name>A0A919P421_9CELL</name>
<keyword evidence="2" id="KW-0472">Membrane</keyword>
<feature type="compositionally biased region" description="Low complexity" evidence="1">
    <location>
        <begin position="51"/>
        <end position="71"/>
    </location>
</feature>
<feature type="region of interest" description="Disordered" evidence="1">
    <location>
        <begin position="1"/>
        <end position="30"/>
    </location>
</feature>
<dbReference type="EMBL" id="BONK01000013">
    <property type="protein sequence ID" value="GIG22848.1"/>
    <property type="molecule type" value="Genomic_DNA"/>
</dbReference>
<dbReference type="Gene3D" id="3.40.30.10">
    <property type="entry name" value="Glutaredoxin"/>
    <property type="match status" value="1"/>
</dbReference>
<sequence>MSNAPRGTTADHDDRTVPGERRRTGRSRGRATVAAAVAAVAVLALTAACDKGTTTTGDPTSSSSAAPTGGPENMLSDGAVFVGQSGKISVRPTAALAEGAAPVATESLRDGGLIDVVLYLDYRSPDAATFWSTNSKMLEEWLSGGHVTFEVHPVAVLDGATSTSAPPSDGATAGAATALSGDYSTRAAGAFACVASTDPEHAYDVNAALLEAQPDLPDDGLATDALVELVAGAGATGDDVASCIEHGDWTGWAAQATARAQESVPFENVPALDVPMRLLIGGVPYPGEIDSPDQFFAFMAQTYNGIMAAAQQKALEGQTGASTTPTPGG</sequence>
<evidence type="ECO:0008006" key="5">
    <source>
        <dbReference type="Google" id="ProtNLM"/>
    </source>
</evidence>
<evidence type="ECO:0000256" key="2">
    <source>
        <dbReference type="SAM" id="Phobius"/>
    </source>
</evidence>
<protein>
    <recommendedName>
        <fullName evidence="5">Thioredoxin-like fold domain-containing protein</fullName>
    </recommendedName>
</protein>
<dbReference type="InterPro" id="IPR036249">
    <property type="entry name" value="Thioredoxin-like_sf"/>
</dbReference>
<gene>
    <name evidence="3" type="ORF">Cch01nite_35720</name>
</gene>
<feature type="region of interest" description="Disordered" evidence="1">
    <location>
        <begin position="51"/>
        <end position="78"/>
    </location>
</feature>
<keyword evidence="2" id="KW-0812">Transmembrane</keyword>
<keyword evidence="4" id="KW-1185">Reference proteome</keyword>
<reference evidence="3" key="1">
    <citation type="submission" date="2021-01" db="EMBL/GenBank/DDBJ databases">
        <title>Whole genome shotgun sequence of Cellulomonas chitinilytica NBRC 110799.</title>
        <authorList>
            <person name="Komaki H."/>
            <person name="Tamura T."/>
        </authorList>
    </citation>
    <scope>NUCLEOTIDE SEQUENCE</scope>
    <source>
        <strain evidence="3">NBRC 110799</strain>
    </source>
</reference>
<dbReference type="RefSeq" id="WP_203757856.1">
    <property type="nucleotide sequence ID" value="NZ_BONK01000013.1"/>
</dbReference>